<dbReference type="RefSeq" id="WP_148623846.1">
    <property type="nucleotide sequence ID" value="NZ_SDGZ01000027.1"/>
</dbReference>
<evidence type="ECO:0000313" key="1">
    <source>
        <dbReference type="EMBL" id="TYC47891.1"/>
    </source>
</evidence>
<keyword evidence="2" id="KW-1185">Reference proteome</keyword>
<dbReference type="Proteomes" id="UP000371977">
    <property type="component" value="Unassembled WGS sequence"/>
</dbReference>
<reference evidence="1 2" key="1">
    <citation type="submission" date="2019-01" db="EMBL/GenBank/DDBJ databases">
        <title>Weissella sp. nov., a novel lactic acid bacterium isolated from animal feces.</title>
        <authorList>
            <person name="Wang L.-T."/>
        </authorList>
    </citation>
    <scope>NUCLEOTIDE SEQUENCE [LARGE SCALE GENOMIC DNA]</scope>
    <source>
        <strain evidence="1 2">8H-2</strain>
    </source>
</reference>
<dbReference type="OrthoDB" id="1644322at2"/>
<gene>
    <name evidence="1" type="ORF">ESZ50_10715</name>
</gene>
<evidence type="ECO:0000313" key="2">
    <source>
        <dbReference type="Proteomes" id="UP000371977"/>
    </source>
</evidence>
<organism evidence="1 2">
    <name type="scientific">Weissella muntiaci</name>
    <dbReference type="NCBI Taxonomy" id="2508881"/>
    <lineage>
        <taxon>Bacteria</taxon>
        <taxon>Bacillati</taxon>
        <taxon>Bacillota</taxon>
        <taxon>Bacilli</taxon>
        <taxon>Lactobacillales</taxon>
        <taxon>Lactobacillaceae</taxon>
        <taxon>Weissella</taxon>
    </lineage>
</organism>
<protein>
    <recommendedName>
        <fullName evidence="3">DNA-directed RNA polymerase beta subunit</fullName>
    </recommendedName>
</protein>
<proteinExistence type="predicted"/>
<comment type="caution">
    <text evidence="1">The sequence shown here is derived from an EMBL/GenBank/DDBJ whole genome shotgun (WGS) entry which is preliminary data.</text>
</comment>
<sequence length="123" mass="14550">MDNEEDYRQVAKDYFEKYYVDRGMVKWNGYYLSDHTESAGKHSAEEAHKRNQVAMPEMTLEEVTAIIFKAYAHNTEIRIQERRKSKDGFNSSIVSGKVKGFDDTYIYIADRKFELDNILWCEM</sequence>
<accession>A0A6C2C1H1</accession>
<dbReference type="EMBL" id="SDGZ01000027">
    <property type="protein sequence ID" value="TYC47891.1"/>
    <property type="molecule type" value="Genomic_DNA"/>
</dbReference>
<evidence type="ECO:0008006" key="3">
    <source>
        <dbReference type="Google" id="ProtNLM"/>
    </source>
</evidence>
<name>A0A6C2C1H1_9LACO</name>
<dbReference type="AlphaFoldDB" id="A0A6C2C1H1"/>